<dbReference type="eggNOG" id="KOG3220">
    <property type="taxonomic scope" value="Eukaryota"/>
</dbReference>
<dbReference type="HOGENOM" id="CLU_057180_0_1_1"/>
<keyword evidence="4" id="KW-0472">Membrane</keyword>
<dbReference type="HAMAP" id="MF_00376">
    <property type="entry name" value="Dephospho_CoA_kinase"/>
    <property type="match status" value="1"/>
</dbReference>
<dbReference type="Proteomes" id="UP000016922">
    <property type="component" value="Unassembled WGS sequence"/>
</dbReference>
<dbReference type="STRING" id="1116229.S3D474"/>
<reference evidence="5 6" key="1">
    <citation type="journal article" date="2013" name="BMC Genomics">
        <title>Genomics-driven discovery of the pneumocandin biosynthetic gene cluster in the fungus Glarea lozoyensis.</title>
        <authorList>
            <person name="Chen L."/>
            <person name="Yue Q."/>
            <person name="Zhang X."/>
            <person name="Xiang M."/>
            <person name="Wang C."/>
            <person name="Li S."/>
            <person name="Che Y."/>
            <person name="Ortiz-Lopez F.J."/>
            <person name="Bills G.F."/>
            <person name="Liu X."/>
            <person name="An Z."/>
        </authorList>
    </citation>
    <scope>NUCLEOTIDE SEQUENCE [LARGE SCALE GENOMIC DNA]</scope>
    <source>
        <strain evidence="6">ATCC 20868 / MF5171</strain>
    </source>
</reference>
<dbReference type="GO" id="GO:0004140">
    <property type="term" value="F:dephospho-CoA kinase activity"/>
    <property type="evidence" value="ECO:0007669"/>
    <property type="project" value="InterPro"/>
</dbReference>
<proteinExistence type="inferred from homology"/>
<keyword evidence="2" id="KW-0067">ATP-binding</keyword>
<dbReference type="PANTHER" id="PTHR10695:SF46">
    <property type="entry name" value="BIFUNCTIONAL COENZYME A SYNTHASE-RELATED"/>
    <property type="match status" value="1"/>
</dbReference>
<accession>S3D474</accession>
<evidence type="ECO:0000313" key="5">
    <source>
        <dbReference type="EMBL" id="EPE33252.1"/>
    </source>
</evidence>
<evidence type="ECO:0000256" key="2">
    <source>
        <dbReference type="ARBA" id="ARBA00022840"/>
    </source>
</evidence>
<evidence type="ECO:0000313" key="6">
    <source>
        <dbReference type="Proteomes" id="UP000016922"/>
    </source>
</evidence>
<dbReference type="OrthoDB" id="247245at2759"/>
<protein>
    <submittedName>
        <fullName evidence="5">p-loop containing nucleoside triphosphate hydrolase</fullName>
    </submittedName>
</protein>
<dbReference type="AlphaFoldDB" id="S3D474"/>
<dbReference type="GO" id="GO:0005524">
    <property type="term" value="F:ATP binding"/>
    <property type="evidence" value="ECO:0007669"/>
    <property type="project" value="UniProtKB-KW"/>
</dbReference>
<dbReference type="Pfam" id="PF01121">
    <property type="entry name" value="CoaE"/>
    <property type="match status" value="1"/>
</dbReference>
<dbReference type="RefSeq" id="XP_008079869.1">
    <property type="nucleotide sequence ID" value="XM_008081678.1"/>
</dbReference>
<evidence type="ECO:0000256" key="1">
    <source>
        <dbReference type="ARBA" id="ARBA00022741"/>
    </source>
</evidence>
<feature type="compositionally biased region" description="Basic and acidic residues" evidence="3">
    <location>
        <begin position="1"/>
        <end position="10"/>
    </location>
</feature>
<keyword evidence="4" id="KW-1133">Transmembrane helix</keyword>
<organism evidence="5 6">
    <name type="scientific">Glarea lozoyensis (strain ATCC 20868 / MF5171)</name>
    <dbReference type="NCBI Taxonomy" id="1116229"/>
    <lineage>
        <taxon>Eukaryota</taxon>
        <taxon>Fungi</taxon>
        <taxon>Dikarya</taxon>
        <taxon>Ascomycota</taxon>
        <taxon>Pezizomycotina</taxon>
        <taxon>Leotiomycetes</taxon>
        <taxon>Helotiales</taxon>
        <taxon>Helotiaceae</taxon>
        <taxon>Glarea</taxon>
    </lineage>
</organism>
<dbReference type="FunFam" id="3.40.50.300:FF:001227">
    <property type="entry name" value="Dephospho-CoA kinase CAB5"/>
    <property type="match status" value="1"/>
</dbReference>
<dbReference type="Gene3D" id="3.40.50.300">
    <property type="entry name" value="P-loop containing nucleotide triphosphate hydrolases"/>
    <property type="match status" value="1"/>
</dbReference>
<dbReference type="PROSITE" id="PS51219">
    <property type="entry name" value="DPCK"/>
    <property type="match status" value="1"/>
</dbReference>
<keyword evidence="6" id="KW-1185">Reference proteome</keyword>
<dbReference type="PANTHER" id="PTHR10695">
    <property type="entry name" value="DEPHOSPHO-COA KINASE-RELATED"/>
    <property type="match status" value="1"/>
</dbReference>
<sequence>MDIEQGDLKTPKKFRPSASRMASSQPRVDPHTIPLSCSHSSFHLTSLWDRAELHFARSSQRLTMLLLGLTGSIATGKSTVSSILSSPPYSLPIIDADILARKVVEPGTAGYNKICAHFLPTTPDLLLSESDYDTKKFPNGAPLNRPALGKRVFGDSEERKKDRQVLNEIVHPAVRWEMYRQLLRCYLRGDWAVVLDVPLLFESGLDKLCGIVLVVAVRDPAIQMKRLRERDPHLSAEDAENRVRSQGDVRDKARRAEFMEKEAGRGVVVWNDEGKEELRTELEKVMETVKGRSPRWWAWLLLLCPPLGGLLGVWSYWRGTVISRRWNDQEFKERAKL</sequence>
<feature type="region of interest" description="Disordered" evidence="3">
    <location>
        <begin position="1"/>
        <end position="29"/>
    </location>
</feature>
<dbReference type="CDD" id="cd02022">
    <property type="entry name" value="DPCK"/>
    <property type="match status" value="1"/>
</dbReference>
<keyword evidence="5" id="KW-0378">Hydrolase</keyword>
<gene>
    <name evidence="5" type="ORF">GLAREA_06264</name>
</gene>
<keyword evidence="1" id="KW-0547">Nucleotide-binding</keyword>
<evidence type="ECO:0000256" key="3">
    <source>
        <dbReference type="SAM" id="MobiDB-lite"/>
    </source>
</evidence>
<dbReference type="OMA" id="NIWESIG"/>
<dbReference type="InterPro" id="IPR027417">
    <property type="entry name" value="P-loop_NTPase"/>
</dbReference>
<dbReference type="GeneID" id="19465318"/>
<dbReference type="InterPro" id="IPR001977">
    <property type="entry name" value="Depp_CoAkinase"/>
</dbReference>
<dbReference type="NCBIfam" id="TIGR00152">
    <property type="entry name" value="dephospho-CoA kinase"/>
    <property type="match status" value="1"/>
</dbReference>
<dbReference type="GO" id="GO:0015937">
    <property type="term" value="P:coenzyme A biosynthetic process"/>
    <property type="evidence" value="ECO:0007669"/>
    <property type="project" value="InterPro"/>
</dbReference>
<feature type="transmembrane region" description="Helical" evidence="4">
    <location>
        <begin position="296"/>
        <end position="317"/>
    </location>
</feature>
<dbReference type="EMBL" id="KE145358">
    <property type="protein sequence ID" value="EPE33252.1"/>
    <property type="molecule type" value="Genomic_DNA"/>
</dbReference>
<dbReference type="GO" id="GO:0016787">
    <property type="term" value="F:hydrolase activity"/>
    <property type="evidence" value="ECO:0007669"/>
    <property type="project" value="UniProtKB-KW"/>
</dbReference>
<evidence type="ECO:0000256" key="4">
    <source>
        <dbReference type="SAM" id="Phobius"/>
    </source>
</evidence>
<name>S3D474_GLAL2</name>
<dbReference type="SUPFAM" id="SSF52540">
    <property type="entry name" value="P-loop containing nucleoside triphosphate hydrolases"/>
    <property type="match status" value="1"/>
</dbReference>
<dbReference type="KEGG" id="glz:GLAREA_06264"/>
<keyword evidence="4" id="KW-0812">Transmembrane</keyword>